<name>A0A8J2IYA2_FUSEQ</name>
<evidence type="ECO:0000313" key="1">
    <source>
        <dbReference type="EMBL" id="CAG7558058.1"/>
    </source>
</evidence>
<sequence length="194" mass="23141">MQISRDHPILLQIIEMLQRRYWYTHCHWARLLRDLQHERRNATNETRTESAVVQLAQQSYDNDTRLIPNGTHLNLLLRQFGIDTEALPNPENRADLDWWPNTFRDSSHRKRLDPMVFQLFDDIYRLLELQRDEQDRHVRGRDYRIFDRMARLTRLDGNEALLESITPLAESLRSEGENMCEGTTLTLNAVLEEE</sequence>
<dbReference type="Proteomes" id="UP000693738">
    <property type="component" value="Unassembled WGS sequence"/>
</dbReference>
<organism evidence="1 2">
    <name type="scientific">Fusarium equiseti</name>
    <name type="common">Fusarium scirpi</name>
    <dbReference type="NCBI Taxonomy" id="61235"/>
    <lineage>
        <taxon>Eukaryota</taxon>
        <taxon>Fungi</taxon>
        <taxon>Dikarya</taxon>
        <taxon>Ascomycota</taxon>
        <taxon>Pezizomycotina</taxon>
        <taxon>Sordariomycetes</taxon>
        <taxon>Hypocreomycetidae</taxon>
        <taxon>Hypocreales</taxon>
        <taxon>Nectriaceae</taxon>
        <taxon>Fusarium</taxon>
        <taxon>Fusarium incarnatum-equiseti species complex</taxon>
    </lineage>
</organism>
<comment type="caution">
    <text evidence="1">The sequence shown here is derived from an EMBL/GenBank/DDBJ whole genome shotgun (WGS) entry which is preliminary data.</text>
</comment>
<evidence type="ECO:0000313" key="2">
    <source>
        <dbReference type="Proteomes" id="UP000693738"/>
    </source>
</evidence>
<accession>A0A8J2IYA2</accession>
<proteinExistence type="predicted"/>
<dbReference type="AlphaFoldDB" id="A0A8J2IYA2"/>
<protein>
    <submittedName>
        <fullName evidence="1">Uncharacterized protein</fullName>
    </submittedName>
</protein>
<dbReference type="EMBL" id="CAJSTJ010000122">
    <property type="protein sequence ID" value="CAG7558058.1"/>
    <property type="molecule type" value="Genomic_DNA"/>
</dbReference>
<gene>
    <name evidence="1" type="ORF">FEQUK3_LOCUS3766</name>
</gene>
<reference evidence="1" key="1">
    <citation type="submission" date="2021-05" db="EMBL/GenBank/DDBJ databases">
        <authorList>
            <person name="Khan N."/>
        </authorList>
    </citation>
    <scope>NUCLEOTIDE SEQUENCE</scope>
</reference>